<dbReference type="InterPro" id="IPR006291">
    <property type="entry name" value="CusR-like"/>
</dbReference>
<dbReference type="GO" id="GO:0006355">
    <property type="term" value="P:regulation of DNA-templated transcription"/>
    <property type="evidence" value="ECO:0007669"/>
    <property type="project" value="InterPro"/>
</dbReference>
<dbReference type="NCBIfam" id="TIGR01387">
    <property type="entry name" value="cztR_silR_copR"/>
    <property type="match status" value="1"/>
</dbReference>
<dbReference type="GO" id="GO:0000156">
    <property type="term" value="F:phosphorelay response regulator activity"/>
    <property type="evidence" value="ECO:0007669"/>
    <property type="project" value="TreeGrafter"/>
</dbReference>
<dbReference type="FunFam" id="1.10.10.10:FF:000005">
    <property type="entry name" value="Two-component system response regulator"/>
    <property type="match status" value="1"/>
</dbReference>
<evidence type="ECO:0000256" key="2">
    <source>
        <dbReference type="ARBA" id="ARBA00023012"/>
    </source>
</evidence>
<evidence type="ECO:0000313" key="10">
    <source>
        <dbReference type="EMBL" id="ARJ43914.1"/>
    </source>
</evidence>
<sequence>MTTMLIVEDELKTGTYLKQGLQEAGYEVTLVHDGRQGLEHILQQRYDLIILDVMLPSMDGWDILRQMRMARHEEPVLFLTARDNVSEKIKGLDLGADDYLLKPFDFAELLARVRMLLRRNRMQASGTHRIADLVMDVARRSVSRSGKKIHLSSKEFVLLELLLQRTGEILPRSLISSLVWNINFDSDTNVIDVAVRRLRSKVDDDFTPKLIHTVRGIGYVLEIRED</sequence>
<keyword evidence="3" id="KW-0805">Transcription regulation</keyword>
<dbReference type="Gene3D" id="1.10.10.10">
    <property type="entry name" value="Winged helix-like DNA-binding domain superfamily/Winged helix DNA-binding domain"/>
    <property type="match status" value="1"/>
</dbReference>
<evidence type="ECO:0000256" key="1">
    <source>
        <dbReference type="ARBA" id="ARBA00022553"/>
    </source>
</evidence>
<proteinExistence type="predicted"/>
<dbReference type="InterPro" id="IPR001867">
    <property type="entry name" value="OmpR/PhoB-type_DNA-bd"/>
</dbReference>
<evidence type="ECO:0000313" key="11">
    <source>
        <dbReference type="Proteomes" id="UP000192900"/>
    </source>
</evidence>
<dbReference type="GO" id="GO:0000976">
    <property type="term" value="F:transcription cis-regulatory region binding"/>
    <property type="evidence" value="ECO:0007669"/>
    <property type="project" value="TreeGrafter"/>
</dbReference>
<gene>
    <name evidence="10" type="ORF">B1H58_18900</name>
</gene>
<keyword evidence="11" id="KW-1185">Reference proteome</keyword>
<evidence type="ECO:0000259" key="8">
    <source>
        <dbReference type="PROSITE" id="PS50110"/>
    </source>
</evidence>
<dbReference type="STRING" id="1891675.B1H58_18900"/>
<evidence type="ECO:0000256" key="5">
    <source>
        <dbReference type="ARBA" id="ARBA00023163"/>
    </source>
</evidence>
<keyword evidence="2" id="KW-0902">Two-component regulatory system</keyword>
<feature type="modified residue" description="4-aspartylphosphate" evidence="6">
    <location>
        <position position="52"/>
    </location>
</feature>
<dbReference type="InterPro" id="IPR011006">
    <property type="entry name" value="CheY-like_superfamily"/>
</dbReference>
<dbReference type="AlphaFoldDB" id="A0A1W6BA16"/>
<accession>A0A1W6BA16</accession>
<dbReference type="FunFam" id="3.40.50.2300:FF:000001">
    <property type="entry name" value="DNA-binding response regulator PhoB"/>
    <property type="match status" value="1"/>
</dbReference>
<dbReference type="Pfam" id="PF00072">
    <property type="entry name" value="Response_reg"/>
    <property type="match status" value="1"/>
</dbReference>
<keyword evidence="4 7" id="KW-0238">DNA-binding</keyword>
<feature type="DNA-binding region" description="OmpR/PhoB-type" evidence="7">
    <location>
        <begin position="125"/>
        <end position="223"/>
    </location>
</feature>
<dbReference type="PROSITE" id="PS50110">
    <property type="entry name" value="RESPONSE_REGULATORY"/>
    <property type="match status" value="1"/>
</dbReference>
<name>A0A1W6BA16_9GAMM</name>
<dbReference type="InterPro" id="IPR039420">
    <property type="entry name" value="WalR-like"/>
</dbReference>
<keyword evidence="5" id="KW-0804">Transcription</keyword>
<dbReference type="Gene3D" id="3.40.50.2300">
    <property type="match status" value="1"/>
</dbReference>
<dbReference type="InterPro" id="IPR036388">
    <property type="entry name" value="WH-like_DNA-bd_sf"/>
</dbReference>
<dbReference type="SUPFAM" id="SSF52172">
    <property type="entry name" value="CheY-like"/>
    <property type="match status" value="1"/>
</dbReference>
<dbReference type="OrthoDB" id="9802426at2"/>
<evidence type="ECO:0000259" key="9">
    <source>
        <dbReference type="PROSITE" id="PS51755"/>
    </source>
</evidence>
<evidence type="ECO:0000256" key="4">
    <source>
        <dbReference type="ARBA" id="ARBA00023125"/>
    </source>
</evidence>
<dbReference type="CDD" id="cd19935">
    <property type="entry name" value="REC_OmpR_CusR-like"/>
    <property type="match status" value="1"/>
</dbReference>
<dbReference type="EMBL" id="CP019706">
    <property type="protein sequence ID" value="ARJ43914.1"/>
    <property type="molecule type" value="Genomic_DNA"/>
</dbReference>
<dbReference type="SMART" id="SM00862">
    <property type="entry name" value="Trans_reg_C"/>
    <property type="match status" value="1"/>
</dbReference>
<dbReference type="PROSITE" id="PS51755">
    <property type="entry name" value="OMPR_PHOB"/>
    <property type="match status" value="1"/>
</dbReference>
<keyword evidence="1 6" id="KW-0597">Phosphoprotein</keyword>
<dbReference type="InterPro" id="IPR001789">
    <property type="entry name" value="Sig_transdc_resp-reg_receiver"/>
</dbReference>
<dbReference type="SMART" id="SM00448">
    <property type="entry name" value="REC"/>
    <property type="match status" value="1"/>
</dbReference>
<dbReference type="GO" id="GO:0032993">
    <property type="term" value="C:protein-DNA complex"/>
    <property type="evidence" value="ECO:0007669"/>
    <property type="project" value="TreeGrafter"/>
</dbReference>
<dbReference type="KEGG" id="palh:B1H58_18900"/>
<dbReference type="Gene3D" id="6.10.250.690">
    <property type="match status" value="1"/>
</dbReference>
<dbReference type="Proteomes" id="UP000192900">
    <property type="component" value="Chromosome"/>
</dbReference>
<reference evidence="10 11" key="1">
    <citation type="submission" date="2017-02" db="EMBL/GenBank/DDBJ databases">
        <title>Complete genome sequence of the drought resistance-promoting endophyte Pantoea alhagi LTYR-11Z.</title>
        <authorList>
            <person name="Zhang L."/>
        </authorList>
    </citation>
    <scope>NUCLEOTIDE SEQUENCE [LARGE SCALE GENOMIC DNA]</scope>
    <source>
        <strain evidence="10 11">LTYR-11Z</strain>
    </source>
</reference>
<evidence type="ECO:0000256" key="3">
    <source>
        <dbReference type="ARBA" id="ARBA00023015"/>
    </source>
</evidence>
<dbReference type="RefSeq" id="WP_085071961.1">
    <property type="nucleotide sequence ID" value="NZ_CP019706.1"/>
</dbReference>
<organism evidence="10 11">
    <name type="scientific">Pantoea alhagi</name>
    <dbReference type="NCBI Taxonomy" id="1891675"/>
    <lineage>
        <taxon>Bacteria</taxon>
        <taxon>Pseudomonadati</taxon>
        <taxon>Pseudomonadota</taxon>
        <taxon>Gammaproteobacteria</taxon>
        <taxon>Enterobacterales</taxon>
        <taxon>Erwiniaceae</taxon>
        <taxon>Pantoea</taxon>
    </lineage>
</organism>
<dbReference type="GO" id="GO:0005829">
    <property type="term" value="C:cytosol"/>
    <property type="evidence" value="ECO:0007669"/>
    <property type="project" value="TreeGrafter"/>
</dbReference>
<dbReference type="PANTHER" id="PTHR48111">
    <property type="entry name" value="REGULATOR OF RPOS"/>
    <property type="match status" value="1"/>
</dbReference>
<dbReference type="CDD" id="cd00383">
    <property type="entry name" value="trans_reg_C"/>
    <property type="match status" value="1"/>
</dbReference>
<evidence type="ECO:0000256" key="6">
    <source>
        <dbReference type="PROSITE-ProRule" id="PRU00169"/>
    </source>
</evidence>
<feature type="domain" description="OmpR/PhoB-type" evidence="9">
    <location>
        <begin position="125"/>
        <end position="223"/>
    </location>
</feature>
<evidence type="ECO:0000256" key="7">
    <source>
        <dbReference type="PROSITE-ProRule" id="PRU01091"/>
    </source>
</evidence>
<dbReference type="PANTHER" id="PTHR48111:SF41">
    <property type="entry name" value="TRANSCRIPTIONAL REGULATORY PROTEIN CUSR-RELATED"/>
    <property type="match status" value="1"/>
</dbReference>
<feature type="domain" description="Response regulatory" evidence="8">
    <location>
        <begin position="3"/>
        <end position="117"/>
    </location>
</feature>
<protein>
    <submittedName>
        <fullName evidence="10">DNA-binding response regulator</fullName>
    </submittedName>
</protein>
<dbReference type="Pfam" id="PF00486">
    <property type="entry name" value="Trans_reg_C"/>
    <property type="match status" value="1"/>
</dbReference>